<keyword evidence="2" id="KW-1185">Reference proteome</keyword>
<sequence length="708" mass="80167">MKECSEDNYINNWELSSKTCLRKGVTRGCPDCDDCLKVTARRCPEDAKTDVIEEAPVFHPTEEEFSDTLKYIASIRLRSEQYGICRIVPPPSWKPPCLLKEKNVWNSSTFVTQVQRIDELQNQYLQSEAAKIDQNMNSKMGRTLRACLGCGVGNGCGMNSDEVGCFNVEGFESEPGLEFTLERFKKYADDFKDQYFCLKDMVKSVDANSTVFQEQSEPSVENIEGEYRRIVENPSEEIEVLYSYNLDTRSFCSGFPTVFNSSETSDYQKYLKSGWNLNNVPRLPGSLLSSHNCHTSGLLVPQLWIGMCFTSVCWKVEEHYLYALCYMHMGAPKIWQGIPGRYAVKFETARKKYVRDLLFEQSKLRDRMVTKLSPSTLKSEGIPVYRCIQYPGEFVLVFPGAHYSGVDCGFNCSEAVNFAPIDWLHCGQNAVELYREQQRKTSISHDKLLLDAAREAVRAQWEILLLSKNTLENLRWKDACGKDGILAKALKSRIKSESNRREYLCPYSRSKRMGEDFDVSSKKECSICLYDLHLSAVSCPCSANIYSCLNHVKQLCSCALSEKIFLFRYEISELNVLAEAVEGKLSAVYRWARNDLKLSLHSSVSRDGLHPNSQPEDSKQKEQKSLDAATCNGIGKKAFSSIKEEMKARMLKKKCSSSGPKEEEKTSKPSVVSSRTAENSSLLSRQEVLEISSEEDSSSISSSESEET</sequence>
<evidence type="ECO:0000313" key="1">
    <source>
        <dbReference type="EMBL" id="KAJ0051482.1"/>
    </source>
</evidence>
<evidence type="ECO:0000313" key="2">
    <source>
        <dbReference type="Proteomes" id="UP001163603"/>
    </source>
</evidence>
<gene>
    <name evidence="1" type="ORF">Pint_01717</name>
</gene>
<dbReference type="Proteomes" id="UP001163603">
    <property type="component" value="Chromosome 1"/>
</dbReference>
<organism evidence="1 2">
    <name type="scientific">Pistacia integerrima</name>
    <dbReference type="NCBI Taxonomy" id="434235"/>
    <lineage>
        <taxon>Eukaryota</taxon>
        <taxon>Viridiplantae</taxon>
        <taxon>Streptophyta</taxon>
        <taxon>Embryophyta</taxon>
        <taxon>Tracheophyta</taxon>
        <taxon>Spermatophyta</taxon>
        <taxon>Magnoliopsida</taxon>
        <taxon>eudicotyledons</taxon>
        <taxon>Gunneridae</taxon>
        <taxon>Pentapetalae</taxon>
        <taxon>rosids</taxon>
        <taxon>malvids</taxon>
        <taxon>Sapindales</taxon>
        <taxon>Anacardiaceae</taxon>
        <taxon>Pistacia</taxon>
    </lineage>
</organism>
<name>A0ACC0ZHI1_9ROSI</name>
<protein>
    <submittedName>
        <fullName evidence="1">Uncharacterized protein</fullName>
    </submittedName>
</protein>
<comment type="caution">
    <text evidence="1">The sequence shown here is derived from an EMBL/GenBank/DDBJ whole genome shotgun (WGS) entry which is preliminary data.</text>
</comment>
<accession>A0ACC0ZHI1</accession>
<reference evidence="2" key="1">
    <citation type="journal article" date="2023" name="G3 (Bethesda)">
        <title>Genome assembly and association tests identify interacting loci associated with vigor, precocity, and sex in interspecific pistachio rootstocks.</title>
        <authorList>
            <person name="Palmer W."/>
            <person name="Jacygrad E."/>
            <person name="Sagayaradj S."/>
            <person name="Cavanaugh K."/>
            <person name="Han R."/>
            <person name="Bertier L."/>
            <person name="Beede B."/>
            <person name="Kafkas S."/>
            <person name="Golino D."/>
            <person name="Preece J."/>
            <person name="Michelmore R."/>
        </authorList>
    </citation>
    <scope>NUCLEOTIDE SEQUENCE [LARGE SCALE GENOMIC DNA]</scope>
</reference>
<dbReference type="EMBL" id="CM047736">
    <property type="protein sequence ID" value="KAJ0051482.1"/>
    <property type="molecule type" value="Genomic_DNA"/>
</dbReference>
<proteinExistence type="predicted"/>